<organism evidence="2 3">
    <name type="scientific">Candidatus Komeilibacteria bacterium RIFCSPLOWO2_02_FULL_48_11</name>
    <dbReference type="NCBI Taxonomy" id="1798553"/>
    <lineage>
        <taxon>Bacteria</taxon>
        <taxon>Candidatus Komeiliibacteriota</taxon>
    </lineage>
</organism>
<dbReference type="GO" id="GO:0016787">
    <property type="term" value="F:hydrolase activity"/>
    <property type="evidence" value="ECO:0007669"/>
    <property type="project" value="UniProtKB-KW"/>
</dbReference>
<dbReference type="NCBIfam" id="TIGR00277">
    <property type="entry name" value="HDIG"/>
    <property type="match status" value="1"/>
</dbReference>
<evidence type="ECO:0000313" key="2">
    <source>
        <dbReference type="EMBL" id="OGY91670.1"/>
    </source>
</evidence>
<dbReference type="EMBL" id="MHKO01000040">
    <property type="protein sequence ID" value="OGY91670.1"/>
    <property type="molecule type" value="Genomic_DNA"/>
</dbReference>
<reference evidence="2 3" key="1">
    <citation type="journal article" date="2016" name="Nat. Commun.">
        <title>Thousands of microbial genomes shed light on interconnected biogeochemical processes in an aquifer system.</title>
        <authorList>
            <person name="Anantharaman K."/>
            <person name="Brown C.T."/>
            <person name="Hug L.A."/>
            <person name="Sharon I."/>
            <person name="Castelle C.J."/>
            <person name="Probst A.J."/>
            <person name="Thomas B.C."/>
            <person name="Singh A."/>
            <person name="Wilkins M.J."/>
            <person name="Karaoz U."/>
            <person name="Brodie E.L."/>
            <person name="Williams K.H."/>
            <person name="Hubbard S.S."/>
            <person name="Banfield J.F."/>
        </authorList>
    </citation>
    <scope>NUCLEOTIDE SEQUENCE [LARGE SCALE GENOMIC DNA]</scope>
</reference>
<accession>A0A1G2BTI7</accession>
<sequence>MVITKNNAWQLLCQHVQAESLRKHCLAVSAAMASDAQKYNGNVEIWRITGLLHDFDYEKFPDKHPFAGVEILKQQNYPDEIIQAILGHATYSGVARETQMAKCLFAVDELCGFVMACAYVRPTKLEGLELKSVKKRLKEKSFAAKINRAEIAQGIAELGVPEDEHIALVIKAMQGISLDLGFA</sequence>
<dbReference type="Pfam" id="PF01966">
    <property type="entry name" value="HD"/>
    <property type="match status" value="1"/>
</dbReference>
<comment type="caution">
    <text evidence="2">The sequence shown here is derived from an EMBL/GenBank/DDBJ whole genome shotgun (WGS) entry which is preliminary data.</text>
</comment>
<dbReference type="Proteomes" id="UP000178109">
    <property type="component" value="Unassembled WGS sequence"/>
</dbReference>
<proteinExistence type="predicted"/>
<dbReference type="CDD" id="cd00077">
    <property type="entry name" value="HDc"/>
    <property type="match status" value="1"/>
</dbReference>
<dbReference type="SUPFAM" id="SSF109604">
    <property type="entry name" value="HD-domain/PDEase-like"/>
    <property type="match status" value="1"/>
</dbReference>
<dbReference type="Gene3D" id="1.10.3210.10">
    <property type="entry name" value="Hypothetical protein af1432"/>
    <property type="match status" value="1"/>
</dbReference>
<dbReference type="AlphaFoldDB" id="A0A1G2BTI7"/>
<evidence type="ECO:0000259" key="1">
    <source>
        <dbReference type="Pfam" id="PF01966"/>
    </source>
</evidence>
<evidence type="ECO:0000313" key="3">
    <source>
        <dbReference type="Proteomes" id="UP000178109"/>
    </source>
</evidence>
<protein>
    <submittedName>
        <fullName evidence="2">HAD family hydrolase</fullName>
    </submittedName>
</protein>
<dbReference type="PANTHER" id="PTHR38659:SF1">
    <property type="entry name" value="METAL DEPENDENT PHOSPHOHYDROLASE"/>
    <property type="match status" value="1"/>
</dbReference>
<name>A0A1G2BTI7_9BACT</name>
<gene>
    <name evidence="2" type="ORF">A3H70_01365</name>
</gene>
<dbReference type="STRING" id="1798553.A3H70_01365"/>
<feature type="domain" description="HD" evidence="1">
    <location>
        <begin position="23"/>
        <end position="109"/>
    </location>
</feature>
<dbReference type="PANTHER" id="PTHR38659">
    <property type="entry name" value="METAL-DEPENDENT PHOSPHOHYDROLASE"/>
    <property type="match status" value="1"/>
</dbReference>
<dbReference type="InterPro" id="IPR006674">
    <property type="entry name" value="HD_domain"/>
</dbReference>
<dbReference type="InterPro" id="IPR006675">
    <property type="entry name" value="HDIG_dom"/>
</dbReference>
<keyword evidence="2" id="KW-0378">Hydrolase</keyword>
<dbReference type="InterPro" id="IPR003607">
    <property type="entry name" value="HD/PDEase_dom"/>
</dbReference>